<evidence type="ECO:0000256" key="1">
    <source>
        <dbReference type="ARBA" id="ARBA00022448"/>
    </source>
</evidence>
<proteinExistence type="predicted"/>
<comment type="caution">
    <text evidence="5">The sequence shown here is derived from an EMBL/GenBank/DDBJ whole genome shotgun (WGS) entry which is preliminary data.</text>
</comment>
<organism evidence="5 6">
    <name type="scientific">Paenibacillus gyeongsangnamensis</name>
    <dbReference type="NCBI Taxonomy" id="3388067"/>
    <lineage>
        <taxon>Bacteria</taxon>
        <taxon>Bacillati</taxon>
        <taxon>Bacillota</taxon>
        <taxon>Bacilli</taxon>
        <taxon>Bacillales</taxon>
        <taxon>Paenibacillaceae</taxon>
        <taxon>Paenibacillus</taxon>
    </lineage>
</organism>
<gene>
    <name evidence="5" type="ORF">O9H85_16685</name>
</gene>
<keyword evidence="1" id="KW-0813">Transport</keyword>
<protein>
    <submittedName>
        <fullName evidence="5">ABC transporter ATP-binding protein</fullName>
    </submittedName>
</protein>
<dbReference type="SMART" id="SM00382">
    <property type="entry name" value="AAA"/>
    <property type="match status" value="1"/>
</dbReference>
<dbReference type="InterPro" id="IPR050763">
    <property type="entry name" value="ABC_transporter_ATP-binding"/>
</dbReference>
<evidence type="ECO:0000256" key="3">
    <source>
        <dbReference type="ARBA" id="ARBA00022840"/>
    </source>
</evidence>
<dbReference type="InterPro" id="IPR017871">
    <property type="entry name" value="ABC_transporter-like_CS"/>
</dbReference>
<keyword evidence="2" id="KW-0547">Nucleotide-binding</keyword>
<feature type="domain" description="ABC transporter" evidence="4">
    <location>
        <begin position="5"/>
        <end position="228"/>
    </location>
</feature>
<dbReference type="PROSITE" id="PS00211">
    <property type="entry name" value="ABC_TRANSPORTER_1"/>
    <property type="match status" value="1"/>
</dbReference>
<reference evidence="5 6" key="1">
    <citation type="submission" date="2022-12" db="EMBL/GenBank/DDBJ databases">
        <title>Draft genome sequence of Paenibacillus sp. dW9.</title>
        <authorList>
            <person name="Choi E.-W."/>
            <person name="Kim D.-U."/>
        </authorList>
    </citation>
    <scope>NUCLEOTIDE SEQUENCE [LARGE SCALE GENOMIC DNA]</scope>
    <source>
        <strain evidence="6">dW9</strain>
    </source>
</reference>
<dbReference type="SUPFAM" id="SSF52540">
    <property type="entry name" value="P-loop containing nucleoside triphosphate hydrolases"/>
    <property type="match status" value="1"/>
</dbReference>
<evidence type="ECO:0000313" key="5">
    <source>
        <dbReference type="EMBL" id="MCZ8514029.1"/>
    </source>
</evidence>
<name>A0ABT4QAX1_9BACL</name>
<evidence type="ECO:0000313" key="6">
    <source>
        <dbReference type="Proteomes" id="UP001527882"/>
    </source>
</evidence>
<accession>A0ABT4QAX1</accession>
<dbReference type="Proteomes" id="UP001527882">
    <property type="component" value="Unassembled WGS sequence"/>
</dbReference>
<dbReference type="InterPro" id="IPR003439">
    <property type="entry name" value="ABC_transporter-like_ATP-bd"/>
</dbReference>
<keyword evidence="3 5" id="KW-0067">ATP-binding</keyword>
<dbReference type="PANTHER" id="PTHR42711:SF17">
    <property type="entry name" value="ABC TRANSPORTER ATP-BINDING PROTEIN"/>
    <property type="match status" value="1"/>
</dbReference>
<dbReference type="PANTHER" id="PTHR42711">
    <property type="entry name" value="ABC TRANSPORTER ATP-BINDING PROTEIN"/>
    <property type="match status" value="1"/>
</dbReference>
<dbReference type="EMBL" id="JAQAGZ010000010">
    <property type="protein sequence ID" value="MCZ8514029.1"/>
    <property type="molecule type" value="Genomic_DNA"/>
</dbReference>
<dbReference type="RefSeq" id="WP_269882678.1">
    <property type="nucleotide sequence ID" value="NZ_JAQAGZ010000010.1"/>
</dbReference>
<keyword evidence="6" id="KW-1185">Reference proteome</keyword>
<dbReference type="PROSITE" id="PS50893">
    <property type="entry name" value="ABC_TRANSPORTER_2"/>
    <property type="match status" value="1"/>
</dbReference>
<dbReference type="InterPro" id="IPR027417">
    <property type="entry name" value="P-loop_NTPase"/>
</dbReference>
<dbReference type="GO" id="GO:0005524">
    <property type="term" value="F:ATP binding"/>
    <property type="evidence" value="ECO:0007669"/>
    <property type="project" value="UniProtKB-KW"/>
</dbReference>
<dbReference type="InterPro" id="IPR003593">
    <property type="entry name" value="AAA+_ATPase"/>
</dbReference>
<sequence length="307" mass="33225">MKAAIALNRVSKEFKGKRAVDDLTLDIAEGSVVALLGPNGAGKTTSVTMMLGLQKPTSGTVRLLSGDPGDRSIRARIGAMLQEVNVIDRLKVREIIDLFRSYYDKPMPLERLLKISGLDAEKEKMATSLSGGQKRRLDFALALAGDPSVLFLDEPTVGMDITSRLLFWDTVRALAGSGRTIILTTHYLDEADSIADRVVVINRGRLAADGTPEKIKSAAGGRILTFTAGASFPRELIDSLPGVTQASWSGRRVRLHSADTDRLLFELVGRQADMKDIEVHGGGLEEAFQHLVQDESAAAEEARGNSR</sequence>
<dbReference type="Pfam" id="PF00005">
    <property type="entry name" value="ABC_tran"/>
    <property type="match status" value="1"/>
</dbReference>
<evidence type="ECO:0000256" key="2">
    <source>
        <dbReference type="ARBA" id="ARBA00022741"/>
    </source>
</evidence>
<dbReference type="Gene3D" id="3.40.50.300">
    <property type="entry name" value="P-loop containing nucleotide triphosphate hydrolases"/>
    <property type="match status" value="1"/>
</dbReference>
<evidence type="ECO:0000259" key="4">
    <source>
        <dbReference type="PROSITE" id="PS50893"/>
    </source>
</evidence>
<dbReference type="CDD" id="cd03230">
    <property type="entry name" value="ABC_DR_subfamily_A"/>
    <property type="match status" value="1"/>
</dbReference>